<dbReference type="GO" id="GO:0045892">
    <property type="term" value="P:negative regulation of DNA-templated transcription"/>
    <property type="evidence" value="ECO:0007669"/>
    <property type="project" value="TreeGrafter"/>
</dbReference>
<dbReference type="GO" id="GO:0007140">
    <property type="term" value="P:male meiotic nuclear division"/>
    <property type="evidence" value="ECO:0007669"/>
    <property type="project" value="TreeGrafter"/>
</dbReference>
<evidence type="ECO:0000256" key="9">
    <source>
        <dbReference type="ARBA" id="ARBA00023242"/>
    </source>
</evidence>
<feature type="compositionally biased region" description="Low complexity" evidence="12">
    <location>
        <begin position="476"/>
        <end position="485"/>
    </location>
</feature>
<comment type="caution">
    <text evidence="14">The sequence shown here is derived from an EMBL/GenBank/DDBJ whole genome shotgun (WGS) entry which is preliminary data.</text>
</comment>
<evidence type="ECO:0000313" key="15">
    <source>
        <dbReference type="Proteomes" id="UP001497497"/>
    </source>
</evidence>
<comment type="similarity">
    <text evidence="3">Belongs to the maelstrom family.</text>
</comment>
<dbReference type="Gene3D" id="1.10.30.10">
    <property type="entry name" value="High mobility group box domain"/>
    <property type="match status" value="1"/>
</dbReference>
<dbReference type="EMBL" id="CAXITT010000392">
    <property type="protein sequence ID" value="CAL1540662.1"/>
    <property type="molecule type" value="Genomic_DNA"/>
</dbReference>
<feature type="DNA-binding region" description="HMG box" evidence="11">
    <location>
        <begin position="1"/>
        <end position="58"/>
    </location>
</feature>
<proteinExistence type="inferred from homology"/>
<dbReference type="Proteomes" id="UP001497497">
    <property type="component" value="Unassembled WGS sequence"/>
</dbReference>
<sequence length="501" mass="56575">MPPKNAFYMFMQAERKKIMAQAGTAPPMQDMAGLCINRWKGLSPQEKSVYEGMARRERTTKGPGSKMDNQRRLISERKDPVEEEKKRRNLETQAMGSSWVGQDLKKIKFHLIDFQVMYDEREVDLHLPMEVGLVCITLADGILKSMHRFTDPGDAPQGNRRIANEYAESHHQIPLNFEQSDSDFTSLWFELEHFLADDPQRDDIPPLFCLSSNREIVESCLEFCFYKAITGEPNRIYKLYCIEDLIVTLMLRSGKINDKPALSQIYDALIQNRWDYTSNIRCQYHEQVDSCWCSISIVKRYSFVIFDLLSKLLDFKLTAKHLPDERQIDFKVMPSFGRNKAVSKREWEPRSRSPPKFMDPAPVVASKPTERYVINLSDSDDEESISASEEYQLKELRVPQTPSMSVAMSGLKLGAGRGITTLPSFPRSEVDVAPPPGFGPKPSISPSCAPAVPGAQARPQNPLLQGQGRGLPPPSGSRGRGLPPQVTMTQLAGRGRGTKDS</sequence>
<keyword evidence="4" id="KW-0217">Developmental protein</keyword>
<dbReference type="Pfam" id="PF09011">
    <property type="entry name" value="HMG_box_2"/>
    <property type="match status" value="1"/>
</dbReference>
<reference evidence="14 15" key="1">
    <citation type="submission" date="2024-04" db="EMBL/GenBank/DDBJ databases">
        <authorList>
            <consortium name="Genoscope - CEA"/>
            <person name="William W."/>
        </authorList>
    </citation>
    <scope>NUCLEOTIDE SEQUENCE [LARGE SCALE GENOMIC DNA]</scope>
</reference>
<protein>
    <recommendedName>
        <fullName evidence="13">HMG box domain-containing protein</fullName>
    </recommendedName>
</protein>
<evidence type="ECO:0000256" key="6">
    <source>
        <dbReference type="ARBA" id="ARBA00022782"/>
    </source>
</evidence>
<keyword evidence="15" id="KW-1185">Reference proteome</keyword>
<keyword evidence="5" id="KW-0963">Cytoplasm</keyword>
<dbReference type="InterPro" id="IPR039259">
    <property type="entry name" value="Protein_maelstrom"/>
</dbReference>
<evidence type="ECO:0000256" key="3">
    <source>
        <dbReference type="ARBA" id="ARBA00007057"/>
    </source>
</evidence>
<feature type="region of interest" description="Disordered" evidence="12">
    <location>
        <begin position="425"/>
        <end position="501"/>
    </location>
</feature>
<dbReference type="Pfam" id="PF13017">
    <property type="entry name" value="Maelstrom"/>
    <property type="match status" value="1"/>
</dbReference>
<evidence type="ECO:0000256" key="7">
    <source>
        <dbReference type="ARBA" id="ARBA00023125"/>
    </source>
</evidence>
<evidence type="ECO:0000256" key="12">
    <source>
        <dbReference type="SAM" id="MobiDB-lite"/>
    </source>
</evidence>
<accession>A0AAV2I866</accession>
<dbReference type="PANTHER" id="PTHR21358">
    <property type="entry name" value="PROTEIN MAELSTROM HOMOLOG"/>
    <property type="match status" value="1"/>
</dbReference>
<dbReference type="InterPro" id="IPR009071">
    <property type="entry name" value="HMG_box_dom"/>
</dbReference>
<dbReference type="GO" id="GO:0005634">
    <property type="term" value="C:nucleus"/>
    <property type="evidence" value="ECO:0007669"/>
    <property type="project" value="UniProtKB-SubCell"/>
</dbReference>
<comment type="subcellular location">
    <subcellularLocation>
        <location evidence="2">Cytoplasm</location>
    </subcellularLocation>
    <subcellularLocation>
        <location evidence="1">Nucleus</location>
    </subcellularLocation>
</comment>
<evidence type="ECO:0000256" key="10">
    <source>
        <dbReference type="ARBA" id="ARBA00023254"/>
    </source>
</evidence>
<dbReference type="GO" id="GO:0030154">
    <property type="term" value="P:cell differentiation"/>
    <property type="evidence" value="ECO:0007669"/>
    <property type="project" value="UniProtKB-KW"/>
</dbReference>
<dbReference type="GO" id="GO:0060964">
    <property type="term" value="P:regulation of miRNA-mediated gene silencing"/>
    <property type="evidence" value="ECO:0007669"/>
    <property type="project" value="InterPro"/>
</dbReference>
<keyword evidence="9 11" id="KW-0539">Nucleus</keyword>
<keyword evidence="10" id="KW-0469">Meiosis</keyword>
<dbReference type="AlphaFoldDB" id="A0AAV2I866"/>
<dbReference type="SUPFAM" id="SSF47095">
    <property type="entry name" value="HMG-box"/>
    <property type="match status" value="1"/>
</dbReference>
<keyword evidence="8" id="KW-0943">RNA-mediated gene silencing</keyword>
<evidence type="ECO:0000256" key="1">
    <source>
        <dbReference type="ARBA" id="ARBA00004123"/>
    </source>
</evidence>
<dbReference type="PANTHER" id="PTHR21358:SF4">
    <property type="entry name" value="PROTEIN MAELSTROM HOMOLOG"/>
    <property type="match status" value="1"/>
</dbReference>
<dbReference type="GO" id="GO:0043186">
    <property type="term" value="C:P granule"/>
    <property type="evidence" value="ECO:0007669"/>
    <property type="project" value="TreeGrafter"/>
</dbReference>
<dbReference type="GO" id="GO:0007283">
    <property type="term" value="P:spermatogenesis"/>
    <property type="evidence" value="ECO:0007669"/>
    <property type="project" value="TreeGrafter"/>
</dbReference>
<dbReference type="CDD" id="cd21992">
    <property type="entry name" value="HMG-box_MAEL"/>
    <property type="match status" value="1"/>
</dbReference>
<name>A0AAV2I866_LYMST</name>
<feature type="compositionally biased region" description="Basic and acidic residues" evidence="12">
    <location>
        <begin position="68"/>
        <end position="90"/>
    </location>
</feature>
<gene>
    <name evidence="14" type="ORF">GSLYS_00014311001</name>
</gene>
<keyword evidence="6" id="KW-0221">Differentiation</keyword>
<evidence type="ECO:0000256" key="8">
    <source>
        <dbReference type="ARBA" id="ARBA00023158"/>
    </source>
</evidence>
<evidence type="ECO:0000313" key="14">
    <source>
        <dbReference type="EMBL" id="CAL1540662.1"/>
    </source>
</evidence>
<feature type="region of interest" description="Disordered" evidence="12">
    <location>
        <begin position="54"/>
        <end position="90"/>
    </location>
</feature>
<keyword evidence="7 11" id="KW-0238">DNA-binding</keyword>
<evidence type="ECO:0000256" key="5">
    <source>
        <dbReference type="ARBA" id="ARBA00022490"/>
    </source>
</evidence>
<evidence type="ECO:0000259" key="13">
    <source>
        <dbReference type="PROSITE" id="PS50118"/>
    </source>
</evidence>
<evidence type="ECO:0000256" key="11">
    <source>
        <dbReference type="PROSITE-ProRule" id="PRU00267"/>
    </source>
</evidence>
<evidence type="ECO:0000256" key="2">
    <source>
        <dbReference type="ARBA" id="ARBA00004496"/>
    </source>
</evidence>
<dbReference type="GO" id="GO:0043565">
    <property type="term" value="F:sequence-specific DNA binding"/>
    <property type="evidence" value="ECO:0007669"/>
    <property type="project" value="TreeGrafter"/>
</dbReference>
<dbReference type="InterPro" id="IPR024970">
    <property type="entry name" value="Maelstrom"/>
</dbReference>
<dbReference type="PROSITE" id="PS50118">
    <property type="entry name" value="HMG_BOX_2"/>
    <property type="match status" value="1"/>
</dbReference>
<dbReference type="GO" id="GO:0034587">
    <property type="term" value="P:piRNA processing"/>
    <property type="evidence" value="ECO:0007669"/>
    <property type="project" value="TreeGrafter"/>
</dbReference>
<dbReference type="InterPro" id="IPR036910">
    <property type="entry name" value="HMG_box_dom_sf"/>
</dbReference>
<organism evidence="14 15">
    <name type="scientific">Lymnaea stagnalis</name>
    <name type="common">Great pond snail</name>
    <name type="synonym">Helix stagnalis</name>
    <dbReference type="NCBI Taxonomy" id="6523"/>
    <lineage>
        <taxon>Eukaryota</taxon>
        <taxon>Metazoa</taxon>
        <taxon>Spiralia</taxon>
        <taxon>Lophotrochozoa</taxon>
        <taxon>Mollusca</taxon>
        <taxon>Gastropoda</taxon>
        <taxon>Heterobranchia</taxon>
        <taxon>Euthyneura</taxon>
        <taxon>Panpulmonata</taxon>
        <taxon>Hygrophila</taxon>
        <taxon>Lymnaeoidea</taxon>
        <taxon>Lymnaeidae</taxon>
        <taxon>Lymnaea</taxon>
    </lineage>
</organism>
<evidence type="ECO:0000256" key="4">
    <source>
        <dbReference type="ARBA" id="ARBA00022473"/>
    </source>
</evidence>
<feature type="domain" description="HMG box" evidence="13">
    <location>
        <begin position="1"/>
        <end position="58"/>
    </location>
</feature>